<dbReference type="VEuPathDB" id="TrichDB:TVAG_403740"/>
<proteinExistence type="predicted"/>
<dbReference type="KEGG" id="tva:4764298"/>
<reference evidence="1" key="1">
    <citation type="submission" date="2006-10" db="EMBL/GenBank/DDBJ databases">
        <authorList>
            <person name="Amadeo P."/>
            <person name="Zhao Q."/>
            <person name="Wortman J."/>
            <person name="Fraser-Liggett C."/>
            <person name="Carlton J."/>
        </authorList>
    </citation>
    <scope>NUCLEOTIDE SEQUENCE</scope>
    <source>
        <strain evidence="1">G3</strain>
    </source>
</reference>
<dbReference type="VEuPathDB" id="TrichDB:TVAGG3_0895010"/>
<protein>
    <submittedName>
        <fullName evidence="1">Uncharacterized protein</fullName>
    </submittedName>
</protein>
<dbReference type="InParanoid" id="A2ELQ2"/>
<name>A2ELQ2_TRIV3</name>
<evidence type="ECO:0000313" key="2">
    <source>
        <dbReference type="Proteomes" id="UP000001542"/>
    </source>
</evidence>
<dbReference type="EMBL" id="DS113424">
    <property type="protein sequence ID" value="EAY06417.1"/>
    <property type="molecule type" value="Genomic_DNA"/>
</dbReference>
<organism evidence="1 2">
    <name type="scientific">Trichomonas vaginalis (strain ATCC PRA-98 / G3)</name>
    <dbReference type="NCBI Taxonomy" id="412133"/>
    <lineage>
        <taxon>Eukaryota</taxon>
        <taxon>Metamonada</taxon>
        <taxon>Parabasalia</taxon>
        <taxon>Trichomonadida</taxon>
        <taxon>Trichomonadidae</taxon>
        <taxon>Trichomonas</taxon>
    </lineage>
</organism>
<keyword evidence="2" id="KW-1185">Reference proteome</keyword>
<reference evidence="1" key="2">
    <citation type="journal article" date="2007" name="Science">
        <title>Draft genome sequence of the sexually transmitted pathogen Trichomonas vaginalis.</title>
        <authorList>
            <person name="Carlton J.M."/>
            <person name="Hirt R.P."/>
            <person name="Silva J.C."/>
            <person name="Delcher A.L."/>
            <person name="Schatz M."/>
            <person name="Zhao Q."/>
            <person name="Wortman J.R."/>
            <person name="Bidwell S.L."/>
            <person name="Alsmark U.C.M."/>
            <person name="Besteiro S."/>
            <person name="Sicheritz-Ponten T."/>
            <person name="Noel C.J."/>
            <person name="Dacks J.B."/>
            <person name="Foster P.G."/>
            <person name="Simillion C."/>
            <person name="Van de Peer Y."/>
            <person name="Miranda-Saavedra D."/>
            <person name="Barton G.J."/>
            <person name="Westrop G.D."/>
            <person name="Mueller S."/>
            <person name="Dessi D."/>
            <person name="Fiori P.L."/>
            <person name="Ren Q."/>
            <person name="Paulsen I."/>
            <person name="Zhang H."/>
            <person name="Bastida-Corcuera F.D."/>
            <person name="Simoes-Barbosa A."/>
            <person name="Brown M.T."/>
            <person name="Hayes R.D."/>
            <person name="Mukherjee M."/>
            <person name="Okumura C.Y."/>
            <person name="Schneider R."/>
            <person name="Smith A.J."/>
            <person name="Vanacova S."/>
            <person name="Villalvazo M."/>
            <person name="Haas B.J."/>
            <person name="Pertea M."/>
            <person name="Feldblyum T.V."/>
            <person name="Utterback T.R."/>
            <person name="Shu C.L."/>
            <person name="Osoegawa K."/>
            <person name="de Jong P.J."/>
            <person name="Hrdy I."/>
            <person name="Horvathova L."/>
            <person name="Zubacova Z."/>
            <person name="Dolezal P."/>
            <person name="Malik S.B."/>
            <person name="Logsdon J.M. Jr."/>
            <person name="Henze K."/>
            <person name="Gupta A."/>
            <person name="Wang C.C."/>
            <person name="Dunne R.L."/>
            <person name="Upcroft J.A."/>
            <person name="Upcroft P."/>
            <person name="White O."/>
            <person name="Salzberg S.L."/>
            <person name="Tang P."/>
            <person name="Chiu C.-H."/>
            <person name="Lee Y.-S."/>
            <person name="Embley T.M."/>
            <person name="Coombs G.H."/>
            <person name="Mottram J.C."/>
            <person name="Tachezy J."/>
            <person name="Fraser-Liggett C.M."/>
            <person name="Johnson P.J."/>
        </authorList>
    </citation>
    <scope>NUCLEOTIDE SEQUENCE [LARGE SCALE GENOMIC DNA]</scope>
    <source>
        <strain evidence="1">G3</strain>
    </source>
</reference>
<sequence length="106" mass="12432">MEATAFSQELQDLKEESANLINSIREFGTKYQERNHSRQILIEDLRELLPEDQFQRFSALLNDTFEESTDFPQESKLEIDIDPEDPLTSLRQAREQIMQQLDQGEA</sequence>
<dbReference type="RefSeq" id="XP_001318640.1">
    <property type="nucleotide sequence ID" value="XM_001318605.1"/>
</dbReference>
<dbReference type="SMR" id="A2ELQ2"/>
<gene>
    <name evidence="1" type="ORF">TVAG_403740</name>
</gene>
<dbReference type="Proteomes" id="UP000001542">
    <property type="component" value="Unassembled WGS sequence"/>
</dbReference>
<dbReference type="AlphaFoldDB" id="A2ELQ2"/>
<evidence type="ECO:0000313" key="1">
    <source>
        <dbReference type="EMBL" id="EAY06417.1"/>
    </source>
</evidence>
<accession>A2ELQ2</accession>